<dbReference type="Gene3D" id="1.20.1250.20">
    <property type="entry name" value="MFS general substrate transporter like domains"/>
    <property type="match status" value="2"/>
</dbReference>
<dbReference type="HOGENOM" id="CLU_001265_1_1_1"/>
<reference evidence="4 5" key="1">
    <citation type="journal article" date="2012" name="Science">
        <title>The Paleozoic origin of enzymatic lignin decomposition reconstructed from 31 fungal genomes.</title>
        <authorList>
            <person name="Floudas D."/>
            <person name="Binder M."/>
            <person name="Riley R."/>
            <person name="Barry K."/>
            <person name="Blanchette R.A."/>
            <person name="Henrissat B."/>
            <person name="Martinez A.T."/>
            <person name="Otillar R."/>
            <person name="Spatafora J.W."/>
            <person name="Yadav J.S."/>
            <person name="Aerts A."/>
            <person name="Benoit I."/>
            <person name="Boyd A."/>
            <person name="Carlson A."/>
            <person name="Copeland A."/>
            <person name="Coutinho P.M."/>
            <person name="de Vries R.P."/>
            <person name="Ferreira P."/>
            <person name="Findley K."/>
            <person name="Foster B."/>
            <person name="Gaskell J."/>
            <person name="Glotzer D."/>
            <person name="Gorecki P."/>
            <person name="Heitman J."/>
            <person name="Hesse C."/>
            <person name="Hori C."/>
            <person name="Igarashi K."/>
            <person name="Jurgens J.A."/>
            <person name="Kallen N."/>
            <person name="Kersten P."/>
            <person name="Kohler A."/>
            <person name="Kuees U."/>
            <person name="Kumar T.K.A."/>
            <person name="Kuo A."/>
            <person name="LaButti K."/>
            <person name="Larrondo L.F."/>
            <person name="Lindquist E."/>
            <person name="Ling A."/>
            <person name="Lombard V."/>
            <person name="Lucas S."/>
            <person name="Lundell T."/>
            <person name="Martin R."/>
            <person name="McLaughlin D.J."/>
            <person name="Morgenstern I."/>
            <person name="Morin E."/>
            <person name="Murat C."/>
            <person name="Nagy L.G."/>
            <person name="Nolan M."/>
            <person name="Ohm R.A."/>
            <person name="Patyshakuliyeva A."/>
            <person name="Rokas A."/>
            <person name="Ruiz-Duenas F.J."/>
            <person name="Sabat G."/>
            <person name="Salamov A."/>
            <person name="Samejima M."/>
            <person name="Schmutz J."/>
            <person name="Slot J.C."/>
            <person name="St John F."/>
            <person name="Stenlid J."/>
            <person name="Sun H."/>
            <person name="Sun S."/>
            <person name="Syed K."/>
            <person name="Tsang A."/>
            <person name="Wiebenga A."/>
            <person name="Young D."/>
            <person name="Pisabarro A."/>
            <person name="Eastwood D.C."/>
            <person name="Martin F."/>
            <person name="Cullen D."/>
            <person name="Grigoriev I.V."/>
            <person name="Hibbett D.S."/>
        </authorList>
    </citation>
    <scope>NUCLEOTIDE SEQUENCE [LARGE SCALE GENOMIC DNA]</scope>
    <source>
        <strain evidence="4 5">DJM-731 SS1</strain>
    </source>
</reference>
<evidence type="ECO:0000313" key="4">
    <source>
        <dbReference type="EMBL" id="EJU01047.1"/>
    </source>
</evidence>
<name>M5G5E9_DACPD</name>
<feature type="transmembrane region" description="Helical" evidence="3">
    <location>
        <begin position="184"/>
        <end position="205"/>
    </location>
</feature>
<protein>
    <submittedName>
        <fullName evidence="4">MFS general substrate transporter</fullName>
    </submittedName>
</protein>
<dbReference type="PANTHER" id="PTHR11360:SF284">
    <property type="entry name" value="EG:103B4.3 PROTEIN-RELATED"/>
    <property type="match status" value="1"/>
</dbReference>
<feature type="transmembrane region" description="Helical" evidence="3">
    <location>
        <begin position="324"/>
        <end position="344"/>
    </location>
</feature>
<feature type="transmembrane region" description="Helical" evidence="3">
    <location>
        <begin position="419"/>
        <end position="440"/>
    </location>
</feature>
<feature type="transmembrane region" description="Helical" evidence="3">
    <location>
        <begin position="96"/>
        <end position="118"/>
    </location>
</feature>
<gene>
    <name evidence="4" type="ORF">DACRYDRAFT_116881</name>
</gene>
<feature type="transmembrane region" description="Helical" evidence="3">
    <location>
        <begin position="220"/>
        <end position="240"/>
    </location>
</feature>
<dbReference type="OMA" id="PIFYVQV"/>
<dbReference type="GO" id="GO:0016020">
    <property type="term" value="C:membrane"/>
    <property type="evidence" value="ECO:0007669"/>
    <property type="project" value="UniProtKB-SubCell"/>
</dbReference>
<dbReference type="RefSeq" id="XP_040627944.1">
    <property type="nucleotide sequence ID" value="XM_040770279.1"/>
</dbReference>
<dbReference type="EMBL" id="JH795865">
    <property type="protein sequence ID" value="EJU01047.1"/>
    <property type="molecule type" value="Genomic_DNA"/>
</dbReference>
<sequence length="449" mass="48624">MSTFEPDAQAVLKSTGSTVESFEVPYLALDDRRHESFSEVQKEDEHVIPDGGLRAWLTVAGSSLVLMCTFGYGNSFGVFQAAYVQEFLPNHSASEIAWIGTIQLFLLFGMGIPCGMLFDARKFHWMTISGSVLLVSCCFALSAAQPGQYYQFFLAQGLGQGIGMGLLYLPAVAVLSHHFEKRRALASGFVFMGSGVGGVIFPILINNVSQSHGFVTSVRATGYVLLGGLALANLLMRPHYNPSHKAVPRPKMKKLLTDRPYLFGSISACCAGFGIFFPFFYIQLFSITLGLDQNFSFYTISIINASSAFGRFVPALVADRFGPVTSQAPSIIISSGLTFVLLGIKTQSGVIAFCILYGFFSGAVVSMFPPIVALMADTMAEVGIRMGVAFFVFSLACLTGNPIVGALIGYGPYDWWRGIVFSGICLGCSGGFTLVSRWFLQQKKGVKWV</sequence>
<evidence type="ECO:0000313" key="5">
    <source>
        <dbReference type="Proteomes" id="UP000030653"/>
    </source>
</evidence>
<feature type="transmembrane region" description="Helical" evidence="3">
    <location>
        <begin position="261"/>
        <end position="283"/>
    </location>
</feature>
<dbReference type="AlphaFoldDB" id="M5G5E9"/>
<feature type="transmembrane region" description="Helical" evidence="3">
    <location>
        <begin position="388"/>
        <end position="413"/>
    </location>
</feature>
<dbReference type="GO" id="GO:0022857">
    <property type="term" value="F:transmembrane transporter activity"/>
    <property type="evidence" value="ECO:0007669"/>
    <property type="project" value="InterPro"/>
</dbReference>
<accession>M5G5E9</accession>
<dbReference type="Proteomes" id="UP000030653">
    <property type="component" value="Unassembled WGS sequence"/>
</dbReference>
<dbReference type="GeneID" id="63685341"/>
<proteinExistence type="inferred from homology"/>
<keyword evidence="3" id="KW-0812">Transmembrane</keyword>
<keyword evidence="3" id="KW-1133">Transmembrane helix</keyword>
<dbReference type="InterPro" id="IPR011701">
    <property type="entry name" value="MFS"/>
</dbReference>
<dbReference type="Pfam" id="PF07690">
    <property type="entry name" value="MFS_1"/>
    <property type="match status" value="1"/>
</dbReference>
<feature type="transmembrane region" description="Helical" evidence="3">
    <location>
        <begin position="125"/>
        <end position="144"/>
    </location>
</feature>
<feature type="transmembrane region" description="Helical" evidence="3">
    <location>
        <begin position="350"/>
        <end position="376"/>
    </location>
</feature>
<organism evidence="4 5">
    <name type="scientific">Dacryopinax primogenitus (strain DJM 731)</name>
    <name type="common">Brown rot fungus</name>
    <dbReference type="NCBI Taxonomy" id="1858805"/>
    <lineage>
        <taxon>Eukaryota</taxon>
        <taxon>Fungi</taxon>
        <taxon>Dikarya</taxon>
        <taxon>Basidiomycota</taxon>
        <taxon>Agaricomycotina</taxon>
        <taxon>Dacrymycetes</taxon>
        <taxon>Dacrymycetales</taxon>
        <taxon>Dacrymycetaceae</taxon>
        <taxon>Dacryopinax</taxon>
    </lineage>
</organism>
<dbReference type="PANTHER" id="PTHR11360">
    <property type="entry name" value="MONOCARBOXYLATE TRANSPORTER"/>
    <property type="match status" value="1"/>
</dbReference>
<dbReference type="OrthoDB" id="6509908at2759"/>
<dbReference type="InterPro" id="IPR036259">
    <property type="entry name" value="MFS_trans_sf"/>
</dbReference>
<comment type="similarity">
    <text evidence="2">Belongs to the major facilitator superfamily. Monocarboxylate porter (TC 2.A.1.13) family.</text>
</comment>
<feature type="transmembrane region" description="Helical" evidence="3">
    <location>
        <begin position="64"/>
        <end position="84"/>
    </location>
</feature>
<feature type="transmembrane region" description="Helical" evidence="3">
    <location>
        <begin position="150"/>
        <end position="172"/>
    </location>
</feature>
<evidence type="ECO:0000256" key="1">
    <source>
        <dbReference type="ARBA" id="ARBA00004141"/>
    </source>
</evidence>
<evidence type="ECO:0000256" key="3">
    <source>
        <dbReference type="SAM" id="Phobius"/>
    </source>
</evidence>
<evidence type="ECO:0000256" key="2">
    <source>
        <dbReference type="ARBA" id="ARBA00006727"/>
    </source>
</evidence>
<comment type="subcellular location">
    <subcellularLocation>
        <location evidence="1">Membrane</location>
        <topology evidence="1">Multi-pass membrane protein</topology>
    </subcellularLocation>
</comment>
<keyword evidence="5" id="KW-1185">Reference proteome</keyword>
<keyword evidence="3" id="KW-0472">Membrane</keyword>
<dbReference type="InterPro" id="IPR050327">
    <property type="entry name" value="Proton-linked_MCT"/>
</dbReference>
<dbReference type="SUPFAM" id="SSF103473">
    <property type="entry name" value="MFS general substrate transporter"/>
    <property type="match status" value="1"/>
</dbReference>